<dbReference type="AlphaFoldDB" id="A0A1A9BCP0"/>
<protein>
    <recommendedName>
        <fullName evidence="3">RAMA domain-containing protein</fullName>
    </recommendedName>
</protein>
<keyword evidence="2" id="KW-1185">Reference proteome</keyword>
<gene>
    <name evidence="1" type="ORF">GA0070622_4330</name>
</gene>
<dbReference type="EMBL" id="FLRH01000003">
    <property type="protein sequence ID" value="SBT67275.1"/>
    <property type="molecule type" value="Genomic_DNA"/>
</dbReference>
<dbReference type="STRING" id="946078.GA0070622_4330"/>
<proteinExistence type="predicted"/>
<evidence type="ECO:0000313" key="1">
    <source>
        <dbReference type="EMBL" id="SBT67275.1"/>
    </source>
</evidence>
<organism evidence="1 2">
    <name type="scientific">Micromonospora sediminicola</name>
    <dbReference type="NCBI Taxonomy" id="946078"/>
    <lineage>
        <taxon>Bacteria</taxon>
        <taxon>Bacillati</taxon>
        <taxon>Actinomycetota</taxon>
        <taxon>Actinomycetes</taxon>
        <taxon>Micromonosporales</taxon>
        <taxon>Micromonosporaceae</taxon>
        <taxon>Micromonospora</taxon>
    </lineage>
</organism>
<accession>A0A1A9BCP0</accession>
<evidence type="ECO:0000313" key="2">
    <source>
        <dbReference type="Proteomes" id="UP000199558"/>
    </source>
</evidence>
<name>A0A1A9BCP0_9ACTN</name>
<reference evidence="2" key="1">
    <citation type="submission" date="2016-06" db="EMBL/GenBank/DDBJ databases">
        <authorList>
            <person name="Varghese N."/>
            <person name="Submissions Spin"/>
        </authorList>
    </citation>
    <scope>NUCLEOTIDE SEQUENCE [LARGE SCALE GENOMIC DNA]</scope>
    <source>
        <strain evidence="2">DSM 45794</strain>
    </source>
</reference>
<evidence type="ECO:0008006" key="3">
    <source>
        <dbReference type="Google" id="ProtNLM"/>
    </source>
</evidence>
<sequence>MATIEVDEGTKQTLAFAARMANATEGEIVRRLIAASSLGQAQEEPKQEAESAQPIYADYEGHRTRGLYYPPGRVEIIDGPLRGQSFKTPTGAARAVVRHYNPSVNDNRNGWGFWQIDNGGGPRVWLQAIRPNDH</sequence>
<dbReference type="Proteomes" id="UP000199558">
    <property type="component" value="Unassembled WGS sequence"/>
</dbReference>
<dbReference type="OrthoDB" id="9787127at2"/>
<dbReference type="RefSeq" id="WP_091576659.1">
    <property type="nucleotide sequence ID" value="NZ_FLRH01000003.1"/>
</dbReference>